<dbReference type="SUPFAM" id="SSF48592">
    <property type="entry name" value="GroEL equatorial domain-like"/>
    <property type="match status" value="1"/>
</dbReference>
<dbReference type="Pfam" id="PF00118">
    <property type="entry name" value="Cpn60_TCP1"/>
    <property type="match status" value="1"/>
</dbReference>
<dbReference type="Gene3D" id="3.30.260.10">
    <property type="entry name" value="TCP-1-like chaperonin intermediate domain"/>
    <property type="match status" value="1"/>
</dbReference>
<comment type="similarity">
    <text evidence="2 7">Belongs to the TCP-1 chaperonin family.</text>
</comment>
<comment type="function">
    <text evidence="1">Molecular chaperone; assists the folding of proteins upon ATP hydrolysis.</text>
</comment>
<keyword evidence="5 7" id="KW-0067">ATP-binding</keyword>
<sequence length="520" mass="57706">MQSVPKSLNCILLVKDKSIQVQCDNIEAVNTISSILTTCLGPRSMQKMILTRIGTIQITNDGNAILRELDITHPAAKQIVELARTQDNEVGDGTTTVILLAAKLLEEMGVLLRDKIHPVHICKILKEALGECLSYLEEVSYPFKGSEDEKIGIVRHSVANKLCTMLKVDLASLAYKAANIAKNCDIKTFVKIEKISAADFSGCDVLDGVIVNKSLIHSEMRREIRDPRVIILDTPIEYKKGESKTSYELKNQAEYTRALEIEEEQVQEVVDHILALNPDIVITEKGICDSALSMFQKKNVTALRRFKKTDTLRIAAVTGATIVSRAEDLEEKHVGRNCRLFKVTRLGNEDYVNFVECVDPKACSVVLRGPSRDILNEFERNFEDAIKVARNLRMSDRLCAGGGATEMNLCKFLLRSSETTENTRNSTLRKRVYDGIANALRMIPLTLAKNSGCDDPLGLIAELESTNDVYMGIDGVNGKVVDVRNLVMEPIAVKRQALKSAFEAVALLLRVDGVIQSKKK</sequence>
<dbReference type="PRINTS" id="PR00304">
    <property type="entry name" value="TCOMPLEXTCP1"/>
</dbReference>
<evidence type="ECO:0000256" key="2">
    <source>
        <dbReference type="ARBA" id="ARBA00008020"/>
    </source>
</evidence>
<dbReference type="GO" id="GO:0005832">
    <property type="term" value="C:chaperonin-containing T-complex"/>
    <property type="evidence" value="ECO:0007669"/>
    <property type="project" value="EnsemblFungi"/>
</dbReference>
<dbReference type="PANTHER" id="PTHR11353">
    <property type="entry name" value="CHAPERONIN"/>
    <property type="match status" value="1"/>
</dbReference>
<dbReference type="GO" id="GO:0005524">
    <property type="term" value="F:ATP binding"/>
    <property type="evidence" value="ECO:0007669"/>
    <property type="project" value="UniProtKB-KW"/>
</dbReference>
<evidence type="ECO:0000256" key="1">
    <source>
        <dbReference type="ARBA" id="ARBA00002912"/>
    </source>
</evidence>
<dbReference type="HOGENOM" id="CLU_008891_7_3_1"/>
<evidence type="ECO:0000256" key="7">
    <source>
        <dbReference type="RuleBase" id="RU004187"/>
    </source>
</evidence>
<evidence type="ECO:0000256" key="5">
    <source>
        <dbReference type="ARBA" id="ARBA00022840"/>
    </source>
</evidence>
<organism evidence="8 9">
    <name type="scientific">Trachipleistophora hominis</name>
    <name type="common">Microsporidian parasite</name>
    <dbReference type="NCBI Taxonomy" id="72359"/>
    <lineage>
        <taxon>Eukaryota</taxon>
        <taxon>Fungi</taxon>
        <taxon>Fungi incertae sedis</taxon>
        <taxon>Microsporidia</taxon>
        <taxon>Pleistophoridae</taxon>
        <taxon>Trachipleistophora</taxon>
    </lineage>
</organism>
<dbReference type="SUPFAM" id="SSF52029">
    <property type="entry name" value="GroEL apical domain-like"/>
    <property type="match status" value="1"/>
</dbReference>
<dbReference type="FunCoup" id="L7JRC0">
    <property type="interactions" value="266"/>
</dbReference>
<dbReference type="VEuPathDB" id="MicrosporidiaDB:THOM_3265"/>
<dbReference type="InterPro" id="IPR027410">
    <property type="entry name" value="TCP-1-like_intermed_sf"/>
</dbReference>
<reference evidence="8 9" key="1">
    <citation type="journal article" date="2012" name="PLoS Pathog.">
        <title>The genome of the obligate intracellular parasite Trachipleistophora hominis: new insights into microsporidian genome dynamics and reductive evolution.</title>
        <authorList>
            <person name="Heinz E."/>
            <person name="Williams T.A."/>
            <person name="Nakjang S."/>
            <person name="Noel C.J."/>
            <person name="Swan D.C."/>
            <person name="Goldberg A.V."/>
            <person name="Harris S.R."/>
            <person name="Weinmaier T."/>
            <person name="Markert S."/>
            <person name="Becher D."/>
            <person name="Bernhardt J."/>
            <person name="Dagan T."/>
            <person name="Hacker C."/>
            <person name="Lucocq J.M."/>
            <person name="Schweder T."/>
            <person name="Rattei T."/>
            <person name="Hall N."/>
            <person name="Hirt R.P."/>
            <person name="Embley T.M."/>
        </authorList>
    </citation>
    <scope>NUCLEOTIDE SEQUENCE [LARGE SCALE GENOMIC DNA]</scope>
</reference>
<dbReference type="SUPFAM" id="SSF54849">
    <property type="entry name" value="GroEL-intermediate domain like"/>
    <property type="match status" value="1"/>
</dbReference>
<dbReference type="InterPro" id="IPR002194">
    <property type="entry name" value="Chaperonin_TCP-1_CS"/>
</dbReference>
<dbReference type="OrthoDB" id="10248520at2759"/>
<dbReference type="AlphaFoldDB" id="L7JRC0"/>
<name>L7JRC0_TRAHO</name>
<dbReference type="PROSITE" id="PS00751">
    <property type="entry name" value="TCP1_2"/>
    <property type="match status" value="1"/>
</dbReference>
<dbReference type="Gene3D" id="1.10.560.10">
    <property type="entry name" value="GroEL-like equatorial domain"/>
    <property type="match status" value="1"/>
</dbReference>
<proteinExistence type="inferred from homology"/>
<dbReference type="Proteomes" id="UP000011185">
    <property type="component" value="Unassembled WGS sequence"/>
</dbReference>
<dbReference type="InterPro" id="IPR017998">
    <property type="entry name" value="Chaperone_TCP-1"/>
</dbReference>
<protein>
    <submittedName>
        <fullName evidence="8">Chaperonin complex component, TCP-1 gamma subunit (CCT3)</fullName>
    </submittedName>
</protein>
<dbReference type="InterPro" id="IPR027413">
    <property type="entry name" value="GROEL-like_equatorial_sf"/>
</dbReference>
<evidence type="ECO:0000256" key="4">
    <source>
        <dbReference type="ARBA" id="ARBA00022741"/>
    </source>
</evidence>
<dbReference type="PROSITE" id="PS00995">
    <property type="entry name" value="TCP1_3"/>
    <property type="match status" value="1"/>
</dbReference>
<keyword evidence="6 7" id="KW-0143">Chaperone</keyword>
<gene>
    <name evidence="8" type="ORF">THOM_3265</name>
</gene>
<dbReference type="GO" id="GO:0016887">
    <property type="term" value="F:ATP hydrolysis activity"/>
    <property type="evidence" value="ECO:0007669"/>
    <property type="project" value="InterPro"/>
</dbReference>
<comment type="subunit">
    <text evidence="3">Component of the T-complex protein 1 (TCP1) complex.</text>
</comment>
<evidence type="ECO:0000313" key="8">
    <source>
        <dbReference type="EMBL" id="ELQ73825.1"/>
    </source>
</evidence>
<evidence type="ECO:0000256" key="6">
    <source>
        <dbReference type="ARBA" id="ARBA00023186"/>
    </source>
</evidence>
<keyword evidence="4 7" id="KW-0547">Nucleotide-binding</keyword>
<dbReference type="GO" id="GO:0140662">
    <property type="term" value="F:ATP-dependent protein folding chaperone"/>
    <property type="evidence" value="ECO:0007669"/>
    <property type="project" value="InterPro"/>
</dbReference>
<dbReference type="InterPro" id="IPR027409">
    <property type="entry name" value="GroEL-like_apical_dom_sf"/>
</dbReference>
<evidence type="ECO:0000313" key="9">
    <source>
        <dbReference type="Proteomes" id="UP000011185"/>
    </source>
</evidence>
<dbReference type="InParanoid" id="L7JRC0"/>
<dbReference type="Gene3D" id="3.50.7.10">
    <property type="entry name" value="GroEL"/>
    <property type="match status" value="1"/>
</dbReference>
<dbReference type="STRING" id="72359.L7JRC0"/>
<dbReference type="InterPro" id="IPR002423">
    <property type="entry name" value="Cpn60/GroEL/TCP-1"/>
</dbReference>
<evidence type="ECO:0000256" key="3">
    <source>
        <dbReference type="ARBA" id="ARBA00011381"/>
    </source>
</evidence>
<accession>L7JRC0</accession>
<dbReference type="EMBL" id="JH994102">
    <property type="protein sequence ID" value="ELQ73825.1"/>
    <property type="molecule type" value="Genomic_DNA"/>
</dbReference>
<dbReference type="GO" id="GO:0051082">
    <property type="term" value="F:unfolded protein binding"/>
    <property type="evidence" value="ECO:0007669"/>
    <property type="project" value="EnsemblFungi"/>
</dbReference>
<keyword evidence="9" id="KW-1185">Reference proteome</keyword>
<dbReference type="OMA" id="CGGSTIR"/>